<proteinExistence type="predicted"/>
<feature type="compositionally biased region" description="Polar residues" evidence="1">
    <location>
        <begin position="1"/>
        <end position="15"/>
    </location>
</feature>
<name>A0ABZ1IU57_9ACTN</name>
<dbReference type="PANTHER" id="PTHR40086:SF1">
    <property type="entry name" value="CELL CYCLE REGULATOR CCRZ"/>
    <property type="match status" value="1"/>
</dbReference>
<gene>
    <name evidence="3" type="ORF">OHU27_15990</name>
</gene>
<dbReference type="PANTHER" id="PTHR40086">
    <property type="entry name" value="PHOSPHOTRANSFERASE YTMP-RELATED"/>
    <property type="match status" value="1"/>
</dbReference>
<dbReference type="InterPro" id="IPR002575">
    <property type="entry name" value="Aminoglycoside_PTrfase"/>
</dbReference>
<dbReference type="SUPFAM" id="SSF56112">
    <property type="entry name" value="Protein kinase-like (PK-like)"/>
    <property type="match status" value="1"/>
</dbReference>
<dbReference type="Gene3D" id="3.90.1200.10">
    <property type="match status" value="1"/>
</dbReference>
<dbReference type="Proteomes" id="UP001622690">
    <property type="component" value="Chromosome"/>
</dbReference>
<organism evidence="3 4">
    <name type="scientific">Streptomyces nigra</name>
    <dbReference type="NCBI Taxonomy" id="1827580"/>
    <lineage>
        <taxon>Bacteria</taxon>
        <taxon>Bacillati</taxon>
        <taxon>Actinomycetota</taxon>
        <taxon>Actinomycetes</taxon>
        <taxon>Kitasatosporales</taxon>
        <taxon>Streptomycetaceae</taxon>
        <taxon>Streptomyces</taxon>
    </lineage>
</organism>
<accession>A0ABZ1IU57</accession>
<evidence type="ECO:0000313" key="3">
    <source>
        <dbReference type="EMBL" id="WTO83845.1"/>
    </source>
</evidence>
<evidence type="ECO:0000313" key="4">
    <source>
        <dbReference type="Proteomes" id="UP001622690"/>
    </source>
</evidence>
<evidence type="ECO:0000256" key="1">
    <source>
        <dbReference type="SAM" id="MobiDB-lite"/>
    </source>
</evidence>
<reference evidence="3 4" key="1">
    <citation type="submission" date="2022-10" db="EMBL/GenBank/DDBJ databases">
        <title>The complete genomes of actinobacterial strains from the NBC collection.</title>
        <authorList>
            <person name="Joergensen T.S."/>
            <person name="Alvarez Arevalo M."/>
            <person name="Sterndorff E.B."/>
            <person name="Faurdal D."/>
            <person name="Vuksanovic O."/>
            <person name="Mourched A.-S."/>
            <person name="Charusanti P."/>
            <person name="Shaw S."/>
            <person name="Blin K."/>
            <person name="Weber T."/>
        </authorList>
    </citation>
    <scope>NUCLEOTIDE SEQUENCE [LARGE SCALE GENOMIC DNA]</scope>
    <source>
        <strain evidence="3 4">NBC_00206</strain>
    </source>
</reference>
<protein>
    <submittedName>
        <fullName evidence="3">Aminoglycoside phosphotransferase family protein</fullName>
    </submittedName>
</protein>
<feature type="region of interest" description="Disordered" evidence="1">
    <location>
        <begin position="1"/>
        <end position="22"/>
    </location>
</feature>
<dbReference type="InterPro" id="IPR011009">
    <property type="entry name" value="Kinase-like_dom_sf"/>
</dbReference>
<keyword evidence="4" id="KW-1185">Reference proteome</keyword>
<dbReference type="Pfam" id="PF01636">
    <property type="entry name" value="APH"/>
    <property type="match status" value="1"/>
</dbReference>
<dbReference type="RefSeq" id="WP_406257880.1">
    <property type="nucleotide sequence ID" value="NZ_CP108125.1"/>
</dbReference>
<feature type="domain" description="Aminoglycoside phosphotransferase" evidence="2">
    <location>
        <begin position="100"/>
        <end position="281"/>
    </location>
</feature>
<evidence type="ECO:0000259" key="2">
    <source>
        <dbReference type="Pfam" id="PF01636"/>
    </source>
</evidence>
<sequence length="369" mass="41552">MTAERVSQTREQAVQLSGGDAGAVEGPLQGYHHETYVIALPGAAADGEDDDESEPRRVKCRAPRERLLWFDRRCFLSEEQLLETLQGRISRIPGLVDVGGIRLQRFIEGRTLGAVHGPGRPVPEHVLDQILRLFGELIAVAPGTVRAERRCRAEDRAEDRDCAGFLDGLIRFAEERVYEANLDAFGGLFAALGVDDESFGRLRKHVLVPGLTRRPFSLLHADLHRENFVLDPVGRLWTIDWELAMLGDPLYDLATHLHLMAYPAAQEDRVIEGWLAVAERSAPGSTDGWRDDFPRLRDFKRAQSVFTDVIRATQVLGDGRALNWRRWFAESVKVQRVLERAAVPLGLDEVPTLTAVARSLRDWHRRHRG</sequence>
<dbReference type="InterPro" id="IPR052077">
    <property type="entry name" value="CcrZ_PhaseVar_Mediator"/>
</dbReference>
<dbReference type="EMBL" id="CP108125">
    <property type="protein sequence ID" value="WTO83845.1"/>
    <property type="molecule type" value="Genomic_DNA"/>
</dbReference>